<feature type="coiled-coil region" evidence="1">
    <location>
        <begin position="386"/>
        <end position="455"/>
    </location>
</feature>
<dbReference type="eggNOG" id="ENOG502TJ9P">
    <property type="taxonomic scope" value="Eukaryota"/>
</dbReference>
<dbReference type="STRING" id="135651.G0PD95"/>
<organism evidence="4">
    <name type="scientific">Caenorhabditis brenneri</name>
    <name type="common">Nematode worm</name>
    <dbReference type="NCBI Taxonomy" id="135651"/>
    <lineage>
        <taxon>Eukaryota</taxon>
        <taxon>Metazoa</taxon>
        <taxon>Ecdysozoa</taxon>
        <taxon>Nematoda</taxon>
        <taxon>Chromadorea</taxon>
        <taxon>Rhabditida</taxon>
        <taxon>Rhabditina</taxon>
        <taxon>Rhabditomorpha</taxon>
        <taxon>Rhabditoidea</taxon>
        <taxon>Rhabditidae</taxon>
        <taxon>Peloderinae</taxon>
        <taxon>Caenorhabditis</taxon>
    </lineage>
</organism>
<gene>
    <name evidence="3" type="ORF">CAEBREN_02397</name>
</gene>
<dbReference type="InParanoid" id="G0PD95"/>
<proteinExistence type="predicted"/>
<dbReference type="AlphaFoldDB" id="G0PD95"/>
<keyword evidence="4" id="KW-1185">Reference proteome</keyword>
<evidence type="ECO:0000313" key="4">
    <source>
        <dbReference type="Proteomes" id="UP000008068"/>
    </source>
</evidence>
<protein>
    <submittedName>
        <fullName evidence="3">Uncharacterized protein</fullName>
    </submittedName>
</protein>
<feature type="region of interest" description="Disordered" evidence="2">
    <location>
        <begin position="228"/>
        <end position="247"/>
    </location>
</feature>
<keyword evidence="1" id="KW-0175">Coiled coil</keyword>
<name>G0PD95_CAEBE</name>
<dbReference type="EMBL" id="GL380268">
    <property type="protein sequence ID" value="EGT51648.1"/>
    <property type="molecule type" value="Genomic_DNA"/>
</dbReference>
<sequence length="771" mass="91136">MDIVNRAPLTYGRLVQHAFWIRFLRDYGQNELRGVPLEEFLDKANELGRGLEEEAEEARQRFNNQVPGALGVGEIVEALKQRANQIVEGLFQEFLGTVALREWIRQLPAPQVQRPQYPPQRENHRRRRLEYRMKLQNILSLRYFQWIEEAENRRLNLQDLINLAARVPDGVRRVVMDLAEQRRWRRAHENPQIPRGPVPVEVVDERINAAAVFIFDSFEFVIRGDGNPDREARRARRREERRAARRRERERLALDQLGLPFLEPREPPAEPEVRRPGILRRRPEDQNMVQEDQFLPEIVRPQPVRGVPFAVLPPYPRPEDQNDQNGMQDDEIEVLEGGIVRPQPIRGVPPAVLPAALIEQRANFMRRWNFNGEVDVRMVEAVARISEETEEQAREREARLNGTRNEMLEHRVRMAAQIDELERQMQQMDHYDINAIYLRLRIKKHQEELRELNEHFERKFPLILEEEEKEINTNFPITLKKCYRLICKLREIYLQEQLENTARGLPEPENSIYNSLDVFHTMMKLSAAAPEATKDLGLERFFDDVQKLAERAEETVEPPPKPHRLPGQFKLADHIRERLSCREVQVIEASMDHLRKSIVDGTDFPSIWELQKMIDAARSKGRTDELLPEGELIEAVEKVVESDEYKRRTVDYLAGLRERNERAPVRYQEKAFREPEARDLYVPYISKTDYDMWTERDVHDWIRHFVHNQEHRDLIDVRRFDGPCLYSFLDSNTEWKAAGWPFGLFVRVKGHFNRVVNGDNPHFQCMRIDDF</sequence>
<evidence type="ECO:0000256" key="1">
    <source>
        <dbReference type="SAM" id="Coils"/>
    </source>
</evidence>
<accession>G0PD95</accession>
<reference evidence="4" key="1">
    <citation type="submission" date="2011-07" db="EMBL/GenBank/DDBJ databases">
        <authorList>
            <consortium name="Caenorhabditis brenneri Sequencing and Analysis Consortium"/>
            <person name="Wilson R.K."/>
        </authorList>
    </citation>
    <scope>NUCLEOTIDE SEQUENCE [LARGE SCALE GENOMIC DNA]</scope>
    <source>
        <strain evidence="4">PB2801</strain>
    </source>
</reference>
<dbReference type="HOGENOM" id="CLU_366477_0_0_1"/>
<dbReference type="Proteomes" id="UP000008068">
    <property type="component" value="Unassembled WGS sequence"/>
</dbReference>
<evidence type="ECO:0000313" key="3">
    <source>
        <dbReference type="EMBL" id="EGT51648.1"/>
    </source>
</evidence>
<dbReference type="OrthoDB" id="5911795at2759"/>
<evidence type="ECO:0000256" key="2">
    <source>
        <dbReference type="SAM" id="MobiDB-lite"/>
    </source>
</evidence>